<accession>A0A2S8J9S6</accession>
<protein>
    <submittedName>
        <fullName evidence="9">ABC transporter permease</fullName>
    </submittedName>
</protein>
<feature type="transmembrane region" description="Helical" evidence="7">
    <location>
        <begin position="131"/>
        <end position="151"/>
    </location>
</feature>
<feature type="domain" description="ABC transmembrane type-1" evidence="8">
    <location>
        <begin position="87"/>
        <end position="271"/>
    </location>
</feature>
<gene>
    <name evidence="9" type="ORF">C5613_18660</name>
</gene>
<dbReference type="Gene3D" id="1.10.3720.10">
    <property type="entry name" value="MetI-like"/>
    <property type="match status" value="1"/>
</dbReference>
<evidence type="ECO:0000256" key="3">
    <source>
        <dbReference type="ARBA" id="ARBA00022475"/>
    </source>
</evidence>
<dbReference type="SUPFAM" id="SSF161098">
    <property type="entry name" value="MetI-like"/>
    <property type="match status" value="1"/>
</dbReference>
<evidence type="ECO:0000256" key="1">
    <source>
        <dbReference type="ARBA" id="ARBA00004651"/>
    </source>
</evidence>
<comment type="subcellular location">
    <subcellularLocation>
        <location evidence="1 7">Cell membrane</location>
        <topology evidence="1 7">Multi-pass membrane protein</topology>
    </subcellularLocation>
</comment>
<dbReference type="FunFam" id="1.10.3720.10:FF:000003">
    <property type="entry name" value="Aliphatic sulfonate ABC transporter permease"/>
    <property type="match status" value="1"/>
</dbReference>
<reference evidence="10" key="1">
    <citation type="submission" date="2018-02" db="EMBL/GenBank/DDBJ databases">
        <title>Draft genome sequencing of Rhodococcus opacus KU647198.</title>
        <authorList>
            <person name="Zheng B.-X."/>
        </authorList>
    </citation>
    <scope>NUCLEOTIDE SEQUENCE [LARGE SCALE GENOMIC DNA]</scope>
    <source>
        <strain evidence="10">04-OD7</strain>
    </source>
</reference>
<evidence type="ECO:0000256" key="6">
    <source>
        <dbReference type="ARBA" id="ARBA00023136"/>
    </source>
</evidence>
<dbReference type="AlphaFoldDB" id="A0A2S8J9S6"/>
<dbReference type="PANTHER" id="PTHR30151">
    <property type="entry name" value="ALKANE SULFONATE ABC TRANSPORTER-RELATED, MEMBRANE SUBUNIT"/>
    <property type="match status" value="1"/>
</dbReference>
<keyword evidence="5 7" id="KW-1133">Transmembrane helix</keyword>
<feature type="transmembrane region" description="Helical" evidence="7">
    <location>
        <begin position="98"/>
        <end position="119"/>
    </location>
</feature>
<dbReference type="InterPro" id="IPR000515">
    <property type="entry name" value="MetI-like"/>
</dbReference>
<evidence type="ECO:0000313" key="10">
    <source>
        <dbReference type="Proteomes" id="UP000239290"/>
    </source>
</evidence>
<feature type="transmembrane region" description="Helical" evidence="7">
    <location>
        <begin position="157"/>
        <end position="176"/>
    </location>
</feature>
<feature type="transmembrane region" description="Helical" evidence="7">
    <location>
        <begin position="39"/>
        <end position="57"/>
    </location>
</feature>
<keyword evidence="3" id="KW-1003">Cell membrane</keyword>
<evidence type="ECO:0000256" key="5">
    <source>
        <dbReference type="ARBA" id="ARBA00022989"/>
    </source>
</evidence>
<dbReference type="PANTHER" id="PTHR30151:SF38">
    <property type="entry name" value="ALIPHATIC SULFONATES TRANSPORT PERMEASE PROTEIN SSUC-RELATED"/>
    <property type="match status" value="1"/>
</dbReference>
<name>A0A2S8J9S6_RHOOP</name>
<evidence type="ECO:0000259" key="8">
    <source>
        <dbReference type="PROSITE" id="PS50928"/>
    </source>
</evidence>
<dbReference type="GO" id="GO:0042918">
    <property type="term" value="P:alkanesulfonate transmembrane transport"/>
    <property type="evidence" value="ECO:0007669"/>
    <property type="project" value="UniProtKB-ARBA"/>
</dbReference>
<keyword evidence="2 7" id="KW-0813">Transport</keyword>
<keyword evidence="4 7" id="KW-0812">Transmembrane</keyword>
<evidence type="ECO:0000256" key="4">
    <source>
        <dbReference type="ARBA" id="ARBA00022692"/>
    </source>
</evidence>
<dbReference type="GO" id="GO:0005886">
    <property type="term" value="C:plasma membrane"/>
    <property type="evidence" value="ECO:0007669"/>
    <property type="project" value="UniProtKB-SubCell"/>
</dbReference>
<dbReference type="InterPro" id="IPR035906">
    <property type="entry name" value="MetI-like_sf"/>
</dbReference>
<proteinExistence type="inferred from homology"/>
<evidence type="ECO:0000313" key="9">
    <source>
        <dbReference type="EMBL" id="PQP23382.1"/>
    </source>
</evidence>
<sequence length="288" mass="31686">MAQSASLETVELVPSAWPPVCEEFRPVAKRDGAGHRWRWPLGLYTTPVLLIVLWQLLSMAGAMPTQFAPAPHEVLNAGWDLYRSGELLPSLGISLQRAGLGLALGLAVGISAGLLGGFLRSGEYIFNGVFQIFNTLPMLALLPLMLVWFGIGELTKVLLIAFAAMVPMYVNLFAAIRGIDQRLVEMARTNDVSMFRMLRQVILPGSLPGLLVGLRFAMAYSVLGLVAAELVNADAGIGYLVTRAQTFLQIDQLFFGMMIYAMLGLLADQFVRLLERILLMWRPSYEAR</sequence>
<dbReference type="Pfam" id="PF00528">
    <property type="entry name" value="BPD_transp_1"/>
    <property type="match status" value="1"/>
</dbReference>
<organism evidence="9 10">
    <name type="scientific">Rhodococcus opacus</name>
    <name type="common">Nocardia opaca</name>
    <dbReference type="NCBI Taxonomy" id="37919"/>
    <lineage>
        <taxon>Bacteria</taxon>
        <taxon>Bacillati</taxon>
        <taxon>Actinomycetota</taxon>
        <taxon>Actinomycetes</taxon>
        <taxon>Mycobacteriales</taxon>
        <taxon>Nocardiaceae</taxon>
        <taxon>Rhodococcus</taxon>
    </lineage>
</organism>
<dbReference type="PROSITE" id="PS50928">
    <property type="entry name" value="ABC_TM1"/>
    <property type="match status" value="1"/>
</dbReference>
<evidence type="ECO:0000256" key="7">
    <source>
        <dbReference type="RuleBase" id="RU363032"/>
    </source>
</evidence>
<dbReference type="EMBL" id="PUIO01000021">
    <property type="protein sequence ID" value="PQP23382.1"/>
    <property type="molecule type" value="Genomic_DNA"/>
</dbReference>
<feature type="transmembrane region" description="Helical" evidence="7">
    <location>
        <begin position="197"/>
        <end position="216"/>
    </location>
</feature>
<dbReference type="Proteomes" id="UP000239290">
    <property type="component" value="Unassembled WGS sequence"/>
</dbReference>
<comment type="caution">
    <text evidence="9">The sequence shown here is derived from an EMBL/GenBank/DDBJ whole genome shotgun (WGS) entry which is preliminary data.</text>
</comment>
<comment type="similarity">
    <text evidence="7">Belongs to the binding-protein-dependent transport system permease family.</text>
</comment>
<keyword evidence="6 7" id="KW-0472">Membrane</keyword>
<evidence type="ECO:0000256" key="2">
    <source>
        <dbReference type="ARBA" id="ARBA00022448"/>
    </source>
</evidence>
<feature type="transmembrane region" description="Helical" evidence="7">
    <location>
        <begin position="253"/>
        <end position="271"/>
    </location>
</feature>
<dbReference type="CDD" id="cd06261">
    <property type="entry name" value="TM_PBP2"/>
    <property type="match status" value="1"/>
</dbReference>